<dbReference type="SUPFAM" id="SSF102114">
    <property type="entry name" value="Radical SAM enzymes"/>
    <property type="match status" value="1"/>
</dbReference>
<keyword evidence="11 12" id="KW-0411">Iron-sulfur</keyword>
<feature type="binding site" evidence="12">
    <location>
        <begin position="158"/>
        <end position="159"/>
    </location>
    <ligand>
        <name>S-adenosyl-L-methionine</name>
        <dbReference type="ChEBI" id="CHEBI:59789"/>
    </ligand>
</feature>
<accession>A0A366IC00</accession>
<dbReference type="GO" id="GO:0019843">
    <property type="term" value="F:rRNA binding"/>
    <property type="evidence" value="ECO:0007669"/>
    <property type="project" value="UniProtKB-UniRule"/>
</dbReference>
<dbReference type="RefSeq" id="WP_113919731.1">
    <property type="nucleotide sequence ID" value="NZ_QNRX01000003.1"/>
</dbReference>
<proteinExistence type="inferred from homology"/>
<keyword evidence="6 12" id="KW-0808">Transferase</keyword>
<dbReference type="Proteomes" id="UP000253490">
    <property type="component" value="Unassembled WGS sequence"/>
</dbReference>
<evidence type="ECO:0000256" key="11">
    <source>
        <dbReference type="ARBA" id="ARBA00023014"/>
    </source>
</evidence>
<evidence type="ECO:0000256" key="10">
    <source>
        <dbReference type="ARBA" id="ARBA00023004"/>
    </source>
</evidence>
<feature type="domain" description="Radical SAM core" evidence="13">
    <location>
        <begin position="97"/>
        <end position="327"/>
    </location>
</feature>
<keyword evidence="7 12" id="KW-0949">S-adenosyl-L-methionine</keyword>
<keyword evidence="5 12" id="KW-0489">Methyltransferase</keyword>
<comment type="miscellaneous">
    <text evidence="12">Reaction proceeds by a ping-pong mechanism involving intermediate methylation of a conserved cysteine residue.</text>
</comment>
<evidence type="ECO:0000256" key="9">
    <source>
        <dbReference type="ARBA" id="ARBA00022723"/>
    </source>
</evidence>
<comment type="subcellular location">
    <subcellularLocation>
        <location evidence="1 12">Cytoplasm</location>
    </subcellularLocation>
</comment>
<evidence type="ECO:0000256" key="1">
    <source>
        <dbReference type="ARBA" id="ARBA00004496"/>
    </source>
</evidence>
<keyword evidence="9 12" id="KW-0479">Metal-binding</keyword>
<dbReference type="GO" id="GO:0051539">
    <property type="term" value="F:4 iron, 4 sulfur cluster binding"/>
    <property type="evidence" value="ECO:0007669"/>
    <property type="project" value="UniProtKB-UniRule"/>
</dbReference>
<dbReference type="AlphaFoldDB" id="A0A366IC00"/>
<dbReference type="GO" id="GO:0046872">
    <property type="term" value="F:metal ion binding"/>
    <property type="evidence" value="ECO:0007669"/>
    <property type="project" value="UniProtKB-KW"/>
</dbReference>
<dbReference type="CDD" id="cd01335">
    <property type="entry name" value="Radical_SAM"/>
    <property type="match status" value="1"/>
</dbReference>
<feature type="binding site" evidence="12">
    <location>
        <position position="115"/>
    </location>
    <ligand>
        <name>[4Fe-4S] cluster</name>
        <dbReference type="ChEBI" id="CHEBI:49883"/>
        <note>4Fe-4S-S-AdoMet</note>
    </ligand>
</feature>
<feature type="binding site" evidence="12">
    <location>
        <begin position="213"/>
        <end position="215"/>
    </location>
    <ligand>
        <name>S-adenosyl-L-methionine</name>
        <dbReference type="ChEBI" id="CHEBI:59789"/>
    </ligand>
</feature>
<evidence type="ECO:0000256" key="12">
    <source>
        <dbReference type="HAMAP-Rule" id="MF_01849"/>
    </source>
</evidence>
<dbReference type="SFLD" id="SFLDG01062">
    <property type="entry name" value="methyltransferase_(Class_A)"/>
    <property type="match status" value="1"/>
</dbReference>
<keyword evidence="15" id="KW-1185">Reference proteome</keyword>
<comment type="caution">
    <text evidence="12">Lacks conserved residue(s) required for the propagation of feature annotation.</text>
</comment>
<dbReference type="Pfam" id="PF21016">
    <property type="entry name" value="RlmN_N"/>
    <property type="match status" value="1"/>
</dbReference>
<comment type="catalytic activity">
    <reaction evidence="12">
        <text>adenosine(37) in tRNA + 2 reduced [2Fe-2S]-[ferredoxin] + 2 S-adenosyl-L-methionine = 2-methyladenosine(37) in tRNA + 5'-deoxyadenosine + L-methionine + 2 oxidized [2Fe-2S]-[ferredoxin] + S-adenosyl-L-homocysteine</text>
        <dbReference type="Rhea" id="RHEA:43332"/>
        <dbReference type="Rhea" id="RHEA-COMP:10000"/>
        <dbReference type="Rhea" id="RHEA-COMP:10001"/>
        <dbReference type="Rhea" id="RHEA-COMP:10162"/>
        <dbReference type="Rhea" id="RHEA-COMP:10485"/>
        <dbReference type="ChEBI" id="CHEBI:17319"/>
        <dbReference type="ChEBI" id="CHEBI:33737"/>
        <dbReference type="ChEBI" id="CHEBI:33738"/>
        <dbReference type="ChEBI" id="CHEBI:57844"/>
        <dbReference type="ChEBI" id="CHEBI:57856"/>
        <dbReference type="ChEBI" id="CHEBI:59789"/>
        <dbReference type="ChEBI" id="CHEBI:74411"/>
        <dbReference type="ChEBI" id="CHEBI:74497"/>
        <dbReference type="EC" id="2.1.1.192"/>
    </reaction>
</comment>
<keyword evidence="2 12" id="KW-0004">4Fe-4S</keyword>
<dbReference type="InterPro" id="IPR013785">
    <property type="entry name" value="Aldolase_TIM"/>
</dbReference>
<sequence length="345" mass="39582">MTNLIGLTQDQLYEVVRELGEAKFRGKQIYEWVYKHRAPSIDHMTNLPKDTREKLKEKHTIEHIKIEKILIDEKDETHKFLFSLNDQNTIEGVLMKYKYGYALCVSTQVGCKMGCTFCASTLEGVVRSLTSGEIIDQIMVVENHLQIRISNVVLMGSGEPLDNYDEVLKFIYNVNNSNGINIGQRHLTLSTCGIVPKIYDLAKENLQINLSISLHGSNDFIRSKMMPINKRYPLQQLMEACKFYIEKTGRRISFEYSMVNGVNDKIEHAKELEVLLKALNCHVNLIPVNEIKERDFIKSSKDNIIRFSRYLNDIGIPTTIRRELGSSINAACGQLRRNHTEKPKG</sequence>
<evidence type="ECO:0000256" key="5">
    <source>
        <dbReference type="ARBA" id="ARBA00022603"/>
    </source>
</evidence>
<dbReference type="GO" id="GO:0005737">
    <property type="term" value="C:cytoplasm"/>
    <property type="evidence" value="ECO:0007669"/>
    <property type="project" value="UniProtKB-SubCell"/>
</dbReference>
<dbReference type="InterPro" id="IPR007197">
    <property type="entry name" value="rSAM"/>
</dbReference>
<comment type="cofactor">
    <cofactor evidence="12">
        <name>[4Fe-4S] cluster</name>
        <dbReference type="ChEBI" id="CHEBI:49883"/>
    </cofactor>
    <text evidence="12">Binds 1 [4Fe-4S] cluster. The cluster is coordinated with 3 cysteines and an exchangeable S-adenosyl-L-methionine.</text>
</comment>
<dbReference type="SFLD" id="SFLDF00275">
    <property type="entry name" value="adenosine_C2_methyltransferase"/>
    <property type="match status" value="1"/>
</dbReference>
<evidence type="ECO:0000313" key="14">
    <source>
        <dbReference type="EMBL" id="RBP68296.1"/>
    </source>
</evidence>
<evidence type="ECO:0000259" key="13">
    <source>
        <dbReference type="PROSITE" id="PS51918"/>
    </source>
</evidence>
<dbReference type="Gene3D" id="1.10.150.530">
    <property type="match status" value="1"/>
</dbReference>
<evidence type="ECO:0000256" key="4">
    <source>
        <dbReference type="ARBA" id="ARBA00022552"/>
    </source>
</evidence>
<feature type="binding site" evidence="12">
    <location>
        <position position="190"/>
    </location>
    <ligand>
        <name>S-adenosyl-L-methionine</name>
        <dbReference type="ChEBI" id="CHEBI:59789"/>
    </ligand>
</feature>
<comment type="function">
    <text evidence="12">Specifically methylates position 2 of adenine 2503 in 23S rRNA and position 2 of adenine 37 in tRNAs.</text>
</comment>
<dbReference type="InterPro" id="IPR027492">
    <property type="entry name" value="RNA_MTrfase_RlmN"/>
</dbReference>
<feature type="binding site" evidence="12">
    <location>
        <position position="118"/>
    </location>
    <ligand>
        <name>[4Fe-4S] cluster</name>
        <dbReference type="ChEBI" id="CHEBI:49883"/>
        <note>4Fe-4S-S-AdoMet</note>
    </ligand>
</feature>
<dbReference type="NCBIfam" id="TIGR00048">
    <property type="entry name" value="rRNA_mod_RlmN"/>
    <property type="match status" value="1"/>
</dbReference>
<name>A0A366IC00_9FIRM</name>
<feature type="active site" description="S-methylcysteine intermediate" evidence="12">
    <location>
        <position position="332"/>
    </location>
</feature>
<dbReference type="PANTHER" id="PTHR30544">
    <property type="entry name" value="23S RRNA METHYLTRANSFERASE"/>
    <property type="match status" value="1"/>
</dbReference>
<dbReference type="InterPro" id="IPR004383">
    <property type="entry name" value="rRNA_lsu_MTrfase_RlmN/Cfr"/>
</dbReference>
<comment type="similarity">
    <text evidence="12">Belongs to the radical SAM superfamily. RlmN family.</text>
</comment>
<evidence type="ECO:0000256" key="7">
    <source>
        <dbReference type="ARBA" id="ARBA00022691"/>
    </source>
</evidence>
<keyword evidence="4 12" id="KW-0698">rRNA processing</keyword>
<gene>
    <name evidence="12" type="primary">rlmN</name>
    <name evidence="14" type="ORF">DES36_10357</name>
</gene>
<evidence type="ECO:0000256" key="6">
    <source>
        <dbReference type="ARBA" id="ARBA00022679"/>
    </source>
</evidence>
<dbReference type="SFLD" id="SFLDS00029">
    <property type="entry name" value="Radical_SAM"/>
    <property type="match status" value="1"/>
</dbReference>
<keyword evidence="3 12" id="KW-0963">Cytoplasm</keyword>
<dbReference type="GO" id="GO:0070040">
    <property type="term" value="F:rRNA (adenine(2503)-C2-)-methyltransferase activity"/>
    <property type="evidence" value="ECO:0007669"/>
    <property type="project" value="UniProtKB-UniRule"/>
</dbReference>
<feature type="binding site" evidence="12">
    <location>
        <position position="111"/>
    </location>
    <ligand>
        <name>[4Fe-4S] cluster</name>
        <dbReference type="ChEBI" id="CHEBI:49883"/>
        <note>4Fe-4S-S-AdoMet</note>
    </ligand>
</feature>
<dbReference type="PANTHER" id="PTHR30544:SF5">
    <property type="entry name" value="RADICAL SAM CORE DOMAIN-CONTAINING PROTEIN"/>
    <property type="match status" value="1"/>
</dbReference>
<dbReference type="Pfam" id="PF04055">
    <property type="entry name" value="Radical_SAM"/>
    <property type="match status" value="1"/>
</dbReference>
<keyword evidence="8 12" id="KW-0819">tRNA processing</keyword>
<evidence type="ECO:0000256" key="8">
    <source>
        <dbReference type="ARBA" id="ARBA00022694"/>
    </source>
</evidence>
<reference evidence="14 15" key="1">
    <citation type="submission" date="2018-06" db="EMBL/GenBank/DDBJ databases">
        <title>Genomic Encyclopedia of Type Strains, Phase IV (KMG-IV): sequencing the most valuable type-strain genomes for metagenomic binning, comparative biology and taxonomic classification.</title>
        <authorList>
            <person name="Goeker M."/>
        </authorList>
    </citation>
    <scope>NUCLEOTIDE SEQUENCE [LARGE SCALE GENOMIC DNA]</scope>
    <source>
        <strain evidence="14 15">DSM 22112</strain>
    </source>
</reference>
<comment type="caution">
    <text evidence="14">The sequence shown here is derived from an EMBL/GenBank/DDBJ whole genome shotgun (WGS) entry which is preliminary data.</text>
</comment>
<evidence type="ECO:0000256" key="2">
    <source>
        <dbReference type="ARBA" id="ARBA00022485"/>
    </source>
</evidence>
<comment type="catalytic activity">
    <reaction evidence="12">
        <text>adenosine(2503) in 23S rRNA + 2 reduced [2Fe-2S]-[ferredoxin] + 2 S-adenosyl-L-methionine = 2-methyladenosine(2503) in 23S rRNA + 5'-deoxyadenosine + L-methionine + 2 oxidized [2Fe-2S]-[ferredoxin] + S-adenosyl-L-homocysteine</text>
        <dbReference type="Rhea" id="RHEA:42916"/>
        <dbReference type="Rhea" id="RHEA-COMP:10000"/>
        <dbReference type="Rhea" id="RHEA-COMP:10001"/>
        <dbReference type="Rhea" id="RHEA-COMP:10152"/>
        <dbReference type="Rhea" id="RHEA-COMP:10282"/>
        <dbReference type="ChEBI" id="CHEBI:17319"/>
        <dbReference type="ChEBI" id="CHEBI:33737"/>
        <dbReference type="ChEBI" id="CHEBI:33738"/>
        <dbReference type="ChEBI" id="CHEBI:57844"/>
        <dbReference type="ChEBI" id="CHEBI:57856"/>
        <dbReference type="ChEBI" id="CHEBI:59789"/>
        <dbReference type="ChEBI" id="CHEBI:74411"/>
        <dbReference type="ChEBI" id="CHEBI:74497"/>
        <dbReference type="EC" id="2.1.1.192"/>
    </reaction>
</comment>
<keyword evidence="12" id="KW-1015">Disulfide bond</keyword>
<keyword evidence="10 12" id="KW-0408">Iron</keyword>
<dbReference type="EC" id="2.1.1.192" evidence="12"/>
<dbReference type="GO" id="GO:0002935">
    <property type="term" value="F:tRNA (adenine(37)-C2)-methyltransferase activity"/>
    <property type="evidence" value="ECO:0007669"/>
    <property type="project" value="UniProtKB-UniRule"/>
</dbReference>
<dbReference type="PROSITE" id="PS51918">
    <property type="entry name" value="RADICAL_SAM"/>
    <property type="match status" value="1"/>
</dbReference>
<feature type="active site" description="Proton acceptor" evidence="12">
    <location>
        <position position="91"/>
    </location>
</feature>
<dbReference type="OrthoDB" id="9793973at2"/>
<dbReference type="InterPro" id="IPR040072">
    <property type="entry name" value="Methyltransferase_A"/>
</dbReference>
<organism evidence="14 15">
    <name type="scientific">Alkalibaculum bacchi</name>
    <dbReference type="NCBI Taxonomy" id="645887"/>
    <lineage>
        <taxon>Bacteria</taxon>
        <taxon>Bacillati</taxon>
        <taxon>Bacillota</taxon>
        <taxon>Clostridia</taxon>
        <taxon>Eubacteriales</taxon>
        <taxon>Eubacteriaceae</taxon>
        <taxon>Alkalibaculum</taxon>
    </lineage>
</organism>
<dbReference type="InterPro" id="IPR058240">
    <property type="entry name" value="rSAM_sf"/>
</dbReference>
<dbReference type="EMBL" id="QNRX01000003">
    <property type="protein sequence ID" value="RBP68296.1"/>
    <property type="molecule type" value="Genomic_DNA"/>
</dbReference>
<dbReference type="GO" id="GO:0000049">
    <property type="term" value="F:tRNA binding"/>
    <property type="evidence" value="ECO:0007669"/>
    <property type="project" value="UniProtKB-UniRule"/>
</dbReference>
<dbReference type="PIRSF" id="PIRSF006004">
    <property type="entry name" value="CHP00048"/>
    <property type="match status" value="1"/>
</dbReference>
<dbReference type="FunFam" id="3.20.20.70:FF:000014">
    <property type="entry name" value="Probable dual-specificity RNA methyltransferase RlmN"/>
    <property type="match status" value="1"/>
</dbReference>
<evidence type="ECO:0000313" key="15">
    <source>
        <dbReference type="Proteomes" id="UP000253490"/>
    </source>
</evidence>
<protein>
    <recommendedName>
        <fullName evidence="12">Probable dual-specificity RNA methyltransferase RlmN</fullName>
        <ecNumber evidence="12">2.1.1.192</ecNumber>
    </recommendedName>
    <alternativeName>
        <fullName evidence="12">23S rRNA (adenine(2503)-C(2))-methyltransferase</fullName>
    </alternativeName>
    <alternativeName>
        <fullName evidence="12">23S rRNA m2A2503 methyltransferase</fullName>
    </alternativeName>
    <alternativeName>
        <fullName evidence="12">Ribosomal RNA large subunit methyltransferase N</fullName>
    </alternativeName>
    <alternativeName>
        <fullName evidence="12">tRNA (adenine(37)-C(2))-methyltransferase</fullName>
    </alternativeName>
    <alternativeName>
        <fullName evidence="12">tRNA m2A37 methyltransferase</fullName>
    </alternativeName>
</protein>
<evidence type="ECO:0000256" key="3">
    <source>
        <dbReference type="ARBA" id="ARBA00022490"/>
    </source>
</evidence>
<dbReference type="GO" id="GO:0030488">
    <property type="term" value="P:tRNA methylation"/>
    <property type="evidence" value="ECO:0007669"/>
    <property type="project" value="UniProtKB-UniRule"/>
</dbReference>
<dbReference type="GO" id="GO:0070475">
    <property type="term" value="P:rRNA base methylation"/>
    <property type="evidence" value="ECO:0007669"/>
    <property type="project" value="UniProtKB-UniRule"/>
</dbReference>
<dbReference type="InterPro" id="IPR048641">
    <property type="entry name" value="RlmN_N"/>
</dbReference>
<dbReference type="HAMAP" id="MF_01849">
    <property type="entry name" value="RNA_methyltr_RlmN"/>
    <property type="match status" value="1"/>
</dbReference>
<dbReference type="Gene3D" id="3.20.20.70">
    <property type="entry name" value="Aldolase class I"/>
    <property type="match status" value="1"/>
</dbReference>
<feature type="binding site" evidence="12">
    <location>
        <position position="289"/>
    </location>
    <ligand>
        <name>S-adenosyl-L-methionine</name>
        <dbReference type="ChEBI" id="CHEBI:59789"/>
    </ligand>
</feature>